<dbReference type="InterPro" id="IPR023772">
    <property type="entry name" value="DNA-bd_HTH_TetR-type_CS"/>
</dbReference>
<evidence type="ECO:0000256" key="5">
    <source>
        <dbReference type="SAM" id="MobiDB-lite"/>
    </source>
</evidence>
<dbReference type="PANTHER" id="PTHR30055:SF148">
    <property type="entry name" value="TETR-FAMILY TRANSCRIPTIONAL REGULATOR"/>
    <property type="match status" value="1"/>
</dbReference>
<dbReference type="InterPro" id="IPR036271">
    <property type="entry name" value="Tet_transcr_reg_TetR-rel_C_sf"/>
</dbReference>
<dbReference type="SUPFAM" id="SSF46689">
    <property type="entry name" value="Homeodomain-like"/>
    <property type="match status" value="1"/>
</dbReference>
<dbReference type="PRINTS" id="PR00455">
    <property type="entry name" value="HTHTETR"/>
</dbReference>
<evidence type="ECO:0000313" key="8">
    <source>
        <dbReference type="Proteomes" id="UP001500221"/>
    </source>
</evidence>
<dbReference type="Pfam" id="PF16859">
    <property type="entry name" value="TetR_C_11"/>
    <property type="match status" value="1"/>
</dbReference>
<gene>
    <name evidence="7" type="ORF">GCM10023340_41960</name>
</gene>
<keyword evidence="2 4" id="KW-0238">DNA-binding</keyword>
<sequence length="212" mass="22253">MPPEPPEPEAAPRARGGRPRDPGRDAAIVAAALEVLAETGYERMTMDQVAARAGAGKATLYRRWPSKADLVVHAVGQIGDTPVLADLPDTGTLRGDLVALMRPQTAEDDERLLALTGGLASLLSAEPALADAAGAALVEPFVASQRLLMERARDRGEVPADADIETVALVTPSMTAFRLIVQRQPVDVPHLVRLIDTVVLPALGLAASARPA</sequence>
<keyword evidence="3" id="KW-0804">Transcription</keyword>
<evidence type="ECO:0000259" key="6">
    <source>
        <dbReference type="PROSITE" id="PS50977"/>
    </source>
</evidence>
<evidence type="ECO:0000256" key="3">
    <source>
        <dbReference type="ARBA" id="ARBA00023163"/>
    </source>
</evidence>
<evidence type="ECO:0000256" key="4">
    <source>
        <dbReference type="PROSITE-ProRule" id="PRU00335"/>
    </source>
</evidence>
<organism evidence="7 8">
    <name type="scientific">Nocardioides marinquilinus</name>
    <dbReference type="NCBI Taxonomy" id="1210400"/>
    <lineage>
        <taxon>Bacteria</taxon>
        <taxon>Bacillati</taxon>
        <taxon>Actinomycetota</taxon>
        <taxon>Actinomycetes</taxon>
        <taxon>Propionibacteriales</taxon>
        <taxon>Nocardioidaceae</taxon>
        <taxon>Nocardioides</taxon>
    </lineage>
</organism>
<keyword evidence="8" id="KW-1185">Reference proteome</keyword>
<dbReference type="PROSITE" id="PS50977">
    <property type="entry name" value="HTH_TETR_2"/>
    <property type="match status" value="1"/>
</dbReference>
<dbReference type="PANTHER" id="PTHR30055">
    <property type="entry name" value="HTH-TYPE TRANSCRIPTIONAL REGULATOR RUTR"/>
    <property type="match status" value="1"/>
</dbReference>
<evidence type="ECO:0000313" key="7">
    <source>
        <dbReference type="EMBL" id="GAA5155778.1"/>
    </source>
</evidence>
<feature type="region of interest" description="Disordered" evidence="5">
    <location>
        <begin position="1"/>
        <end position="23"/>
    </location>
</feature>
<dbReference type="InterPro" id="IPR001647">
    <property type="entry name" value="HTH_TetR"/>
</dbReference>
<feature type="domain" description="HTH tetR-type" evidence="6">
    <location>
        <begin position="22"/>
        <end position="82"/>
    </location>
</feature>
<dbReference type="Proteomes" id="UP001500221">
    <property type="component" value="Unassembled WGS sequence"/>
</dbReference>
<feature type="DNA-binding region" description="H-T-H motif" evidence="4">
    <location>
        <begin position="45"/>
        <end position="64"/>
    </location>
</feature>
<name>A0ABP9Q8Q7_9ACTN</name>
<dbReference type="PROSITE" id="PS01081">
    <property type="entry name" value="HTH_TETR_1"/>
    <property type="match status" value="1"/>
</dbReference>
<dbReference type="Gene3D" id="1.10.10.60">
    <property type="entry name" value="Homeodomain-like"/>
    <property type="match status" value="1"/>
</dbReference>
<dbReference type="Pfam" id="PF00440">
    <property type="entry name" value="TetR_N"/>
    <property type="match status" value="1"/>
</dbReference>
<reference evidence="8" key="1">
    <citation type="journal article" date="2019" name="Int. J. Syst. Evol. Microbiol.">
        <title>The Global Catalogue of Microorganisms (GCM) 10K type strain sequencing project: providing services to taxonomists for standard genome sequencing and annotation.</title>
        <authorList>
            <consortium name="The Broad Institute Genomics Platform"/>
            <consortium name="The Broad Institute Genome Sequencing Center for Infectious Disease"/>
            <person name="Wu L."/>
            <person name="Ma J."/>
        </authorList>
    </citation>
    <scope>NUCLEOTIDE SEQUENCE [LARGE SCALE GENOMIC DNA]</scope>
    <source>
        <strain evidence="8">JCM 18459</strain>
    </source>
</reference>
<evidence type="ECO:0000256" key="1">
    <source>
        <dbReference type="ARBA" id="ARBA00023015"/>
    </source>
</evidence>
<proteinExistence type="predicted"/>
<comment type="caution">
    <text evidence="7">The sequence shown here is derived from an EMBL/GenBank/DDBJ whole genome shotgun (WGS) entry which is preliminary data.</text>
</comment>
<accession>A0ABP9Q8Q7</accession>
<dbReference type="InterPro" id="IPR009057">
    <property type="entry name" value="Homeodomain-like_sf"/>
</dbReference>
<keyword evidence="1" id="KW-0805">Transcription regulation</keyword>
<dbReference type="Gene3D" id="1.10.357.10">
    <property type="entry name" value="Tetracycline Repressor, domain 2"/>
    <property type="match status" value="1"/>
</dbReference>
<evidence type="ECO:0000256" key="2">
    <source>
        <dbReference type="ARBA" id="ARBA00023125"/>
    </source>
</evidence>
<protein>
    <submittedName>
        <fullName evidence="7">TetR/AcrR family transcriptional regulator</fullName>
    </submittedName>
</protein>
<dbReference type="SUPFAM" id="SSF48498">
    <property type="entry name" value="Tetracyclin repressor-like, C-terminal domain"/>
    <property type="match status" value="1"/>
</dbReference>
<dbReference type="InterPro" id="IPR050109">
    <property type="entry name" value="HTH-type_TetR-like_transc_reg"/>
</dbReference>
<dbReference type="EMBL" id="BAABKG010000006">
    <property type="protein sequence ID" value="GAA5155778.1"/>
    <property type="molecule type" value="Genomic_DNA"/>
</dbReference>
<dbReference type="RefSeq" id="WP_345463566.1">
    <property type="nucleotide sequence ID" value="NZ_BAABKG010000006.1"/>
</dbReference>
<dbReference type="InterPro" id="IPR011075">
    <property type="entry name" value="TetR_C"/>
</dbReference>